<evidence type="ECO:0000256" key="1">
    <source>
        <dbReference type="ARBA" id="ARBA00004141"/>
    </source>
</evidence>
<organism evidence="7 8">
    <name type="scientific">Chitinivibrio alkaliphilus ACht1</name>
    <dbReference type="NCBI Taxonomy" id="1313304"/>
    <lineage>
        <taxon>Bacteria</taxon>
        <taxon>Pseudomonadati</taxon>
        <taxon>Fibrobacterota</taxon>
        <taxon>Chitinivibrionia</taxon>
        <taxon>Chitinivibrionales</taxon>
        <taxon>Chitinivibrionaceae</taxon>
        <taxon>Chitinivibrio</taxon>
    </lineage>
</organism>
<dbReference type="InterPro" id="IPR002549">
    <property type="entry name" value="AI-2E-like"/>
</dbReference>
<name>U7DCU4_9BACT</name>
<dbReference type="STRING" id="1313304.CALK_0189"/>
<evidence type="ECO:0000256" key="3">
    <source>
        <dbReference type="ARBA" id="ARBA00022692"/>
    </source>
</evidence>
<dbReference type="AlphaFoldDB" id="U7DCU4"/>
<evidence type="ECO:0008006" key="9">
    <source>
        <dbReference type="Google" id="ProtNLM"/>
    </source>
</evidence>
<dbReference type="GO" id="GO:0016020">
    <property type="term" value="C:membrane"/>
    <property type="evidence" value="ECO:0007669"/>
    <property type="project" value="UniProtKB-SubCell"/>
</dbReference>
<dbReference type="RefSeq" id="WP_022635748.1">
    <property type="nucleotide sequence ID" value="NZ_ASJR01000001.1"/>
</dbReference>
<dbReference type="Proteomes" id="UP000017148">
    <property type="component" value="Unassembled WGS sequence"/>
</dbReference>
<keyword evidence="3 6" id="KW-0812">Transmembrane</keyword>
<evidence type="ECO:0000313" key="7">
    <source>
        <dbReference type="EMBL" id="ERP39388.1"/>
    </source>
</evidence>
<dbReference type="PANTHER" id="PTHR21716:SF64">
    <property type="entry name" value="AI-2 TRANSPORT PROTEIN TQSA"/>
    <property type="match status" value="1"/>
</dbReference>
<comment type="similarity">
    <text evidence="2">Belongs to the autoinducer-2 exporter (AI-2E) (TC 2.A.86) family.</text>
</comment>
<reference evidence="7 8" key="1">
    <citation type="journal article" date="2013" name="Environ. Microbiol.">
        <title>Genome analysis of Chitinivibrio alkaliphilus gen. nov., sp. nov., a novel extremely haloalkaliphilic anaerobic chitinolytic bacterium from the candidate phylum Termite Group 3.</title>
        <authorList>
            <person name="Sorokin D.Y."/>
            <person name="Gumerov V.M."/>
            <person name="Rakitin A.L."/>
            <person name="Beletsky A.V."/>
            <person name="Damste J.S."/>
            <person name="Muyzer G."/>
            <person name="Mardanov A.V."/>
            <person name="Ravin N.V."/>
        </authorList>
    </citation>
    <scope>NUCLEOTIDE SEQUENCE [LARGE SCALE GENOMIC DNA]</scope>
    <source>
        <strain evidence="7 8">ACht1</strain>
    </source>
</reference>
<comment type="caution">
    <text evidence="7">The sequence shown here is derived from an EMBL/GenBank/DDBJ whole genome shotgun (WGS) entry which is preliminary data.</text>
</comment>
<dbReference type="EMBL" id="ASJR01000001">
    <property type="protein sequence ID" value="ERP39388.1"/>
    <property type="molecule type" value="Genomic_DNA"/>
</dbReference>
<sequence>MANIATIILLSFVIIGFASIINTNARAIRRNIPKYERTLREKIDHFNQILGTNIHISTGFEEAEESAPFVPQRDLALDEPFHRPVRRLSQLTEAYQHTPETEEDEQGEENLLTRLMAHSPEWLQGHLQNIQIPSLVQLTFSTIDLSFLQSLGGFFTDMARSTTFTFIYLLLLILERKSLRQKLEKLTRIRGASHMMDVGNKINRDILGYLKIKTLASLLTGLVSFAILTIFGVDFASFWAVLIFTLNYIPTIGSIIAVIFPILLSIVQFDSLITVAVLATALTSVQLAVGNVIEPRFLGKTLNLSPIAIFLFLIIWGQIWGVVGMFLAVPIMVVINIVLSNFPQTRALAVILSGDGTLTTTSNLTILSPEEEEEQTRDTQSDPSSS</sequence>
<evidence type="ECO:0000256" key="4">
    <source>
        <dbReference type="ARBA" id="ARBA00022989"/>
    </source>
</evidence>
<protein>
    <recommendedName>
        <fullName evidence="9">AI-2E family transporter</fullName>
    </recommendedName>
</protein>
<dbReference type="OrthoDB" id="9793390at2"/>
<accession>U7DCU4</accession>
<feature type="transmembrane region" description="Helical" evidence="6">
    <location>
        <begin position="214"/>
        <end position="233"/>
    </location>
</feature>
<proteinExistence type="inferred from homology"/>
<feature type="transmembrane region" description="Helical" evidence="6">
    <location>
        <begin position="239"/>
        <end position="264"/>
    </location>
</feature>
<dbReference type="eggNOG" id="COG0628">
    <property type="taxonomic scope" value="Bacteria"/>
</dbReference>
<dbReference type="GO" id="GO:0055085">
    <property type="term" value="P:transmembrane transport"/>
    <property type="evidence" value="ECO:0007669"/>
    <property type="project" value="TreeGrafter"/>
</dbReference>
<gene>
    <name evidence="7" type="ORF">CALK_0189</name>
</gene>
<comment type="subcellular location">
    <subcellularLocation>
        <location evidence="1">Membrane</location>
        <topology evidence="1">Multi-pass membrane protein</topology>
    </subcellularLocation>
</comment>
<dbReference type="Pfam" id="PF01594">
    <property type="entry name" value="AI-2E_transport"/>
    <property type="match status" value="1"/>
</dbReference>
<evidence type="ECO:0000256" key="2">
    <source>
        <dbReference type="ARBA" id="ARBA00009773"/>
    </source>
</evidence>
<feature type="transmembrane region" description="Helical" evidence="6">
    <location>
        <begin position="271"/>
        <end position="289"/>
    </location>
</feature>
<feature type="transmembrane region" description="Helical" evidence="6">
    <location>
        <begin position="309"/>
        <end position="339"/>
    </location>
</feature>
<evidence type="ECO:0000313" key="8">
    <source>
        <dbReference type="Proteomes" id="UP000017148"/>
    </source>
</evidence>
<keyword evidence="8" id="KW-1185">Reference proteome</keyword>
<keyword evidence="4 6" id="KW-1133">Transmembrane helix</keyword>
<evidence type="ECO:0000256" key="5">
    <source>
        <dbReference type="ARBA" id="ARBA00023136"/>
    </source>
</evidence>
<keyword evidence="5 6" id="KW-0472">Membrane</keyword>
<evidence type="ECO:0000256" key="6">
    <source>
        <dbReference type="SAM" id="Phobius"/>
    </source>
</evidence>
<dbReference type="PANTHER" id="PTHR21716">
    <property type="entry name" value="TRANSMEMBRANE PROTEIN"/>
    <property type="match status" value="1"/>
</dbReference>